<dbReference type="PANTHER" id="PTHR30055:SF146">
    <property type="entry name" value="HTH-TYPE TRANSCRIPTIONAL DUAL REGULATOR CECR"/>
    <property type="match status" value="1"/>
</dbReference>
<organism evidence="4 5">
    <name type="scientific">Gordonia phthalatica</name>
    <dbReference type="NCBI Taxonomy" id="1136941"/>
    <lineage>
        <taxon>Bacteria</taxon>
        <taxon>Bacillati</taxon>
        <taxon>Actinomycetota</taxon>
        <taxon>Actinomycetes</taxon>
        <taxon>Mycobacteriales</taxon>
        <taxon>Gordoniaceae</taxon>
        <taxon>Gordonia</taxon>
    </lineage>
</organism>
<dbReference type="PATRIC" id="fig|1136941.3.peg.3622"/>
<reference evidence="5" key="1">
    <citation type="submission" date="2015-06" db="EMBL/GenBank/DDBJ databases">
        <title>Complete genome sequence and metabolic analysis of phthalate degradation pathway in Gordonia sp. QH-11.</title>
        <authorList>
            <person name="Jin D."/>
            <person name="Kong X."/>
            <person name="Bai Z."/>
        </authorList>
    </citation>
    <scope>NUCLEOTIDE SEQUENCE [LARGE SCALE GENOMIC DNA]</scope>
    <source>
        <strain evidence="5">QH-11</strain>
    </source>
</reference>
<evidence type="ECO:0000313" key="4">
    <source>
        <dbReference type="EMBL" id="ALG85993.1"/>
    </source>
</evidence>
<dbReference type="KEGG" id="goq:ACH46_17715"/>
<keyword evidence="1 2" id="KW-0238">DNA-binding</keyword>
<dbReference type="PROSITE" id="PS50977">
    <property type="entry name" value="HTH_TETR_2"/>
    <property type="match status" value="1"/>
</dbReference>
<reference evidence="4 5" key="2">
    <citation type="journal article" date="2017" name="Int. J. Syst. Evol. Microbiol.">
        <title>Gordonia phthalatica sp. nov., a di-n-butyl phthalate-degrading bacterium isolated from activated sludge.</title>
        <authorList>
            <person name="Jin D."/>
            <person name="Kong X."/>
            <person name="Jia M."/>
            <person name="Yu X."/>
            <person name="Wang X."/>
            <person name="Zhuang X."/>
            <person name="Deng Y."/>
            <person name="Bai Z."/>
        </authorList>
    </citation>
    <scope>NUCLEOTIDE SEQUENCE [LARGE SCALE GENOMIC DNA]</scope>
    <source>
        <strain evidence="4 5">QH-11</strain>
    </source>
</reference>
<dbReference type="EMBL" id="CP011853">
    <property type="protein sequence ID" value="ALG85993.1"/>
    <property type="molecule type" value="Genomic_DNA"/>
</dbReference>
<dbReference type="STRING" id="1136941.ACH46_17715"/>
<dbReference type="RefSeq" id="WP_062394094.1">
    <property type="nucleotide sequence ID" value="NZ_CP011853.1"/>
</dbReference>
<evidence type="ECO:0000259" key="3">
    <source>
        <dbReference type="PROSITE" id="PS50977"/>
    </source>
</evidence>
<proteinExistence type="predicted"/>
<keyword evidence="5" id="KW-1185">Reference proteome</keyword>
<feature type="DNA-binding region" description="H-T-H motif" evidence="2">
    <location>
        <begin position="34"/>
        <end position="53"/>
    </location>
</feature>
<sequence>MSDPRAAAGDLTAKAKIRNAALDMYAEHGEDRVSMRAVAAEAGVTVGLVQHHFKTKDGLRHAVEELIVDYHRTAIASAPSDGTPAEVAAARDAAVRDMLNANPAVVGYMRRVLLDASVEQSLLRQLTELAREEVDKMRDAGLASTKRGIAEQTVGMMVRNVGQLFLQPMVDSMWEQLATGADCDGKPRLSVDARS</sequence>
<protein>
    <submittedName>
        <fullName evidence="4">TetR family transcriptional regulator</fullName>
    </submittedName>
</protein>
<gene>
    <name evidence="4" type="ORF">ACH46_17715</name>
</gene>
<accession>A0A0N9NJ76</accession>
<name>A0A0N9NJ76_9ACTN</name>
<dbReference type="PRINTS" id="PR00455">
    <property type="entry name" value="HTHTETR"/>
</dbReference>
<dbReference type="GO" id="GO:0000976">
    <property type="term" value="F:transcription cis-regulatory region binding"/>
    <property type="evidence" value="ECO:0007669"/>
    <property type="project" value="TreeGrafter"/>
</dbReference>
<evidence type="ECO:0000256" key="1">
    <source>
        <dbReference type="ARBA" id="ARBA00023125"/>
    </source>
</evidence>
<dbReference type="AlphaFoldDB" id="A0A0N9NJ76"/>
<dbReference type="InterPro" id="IPR001647">
    <property type="entry name" value="HTH_TetR"/>
</dbReference>
<feature type="domain" description="HTH tetR-type" evidence="3">
    <location>
        <begin position="11"/>
        <end position="71"/>
    </location>
</feature>
<dbReference type="GO" id="GO:0003700">
    <property type="term" value="F:DNA-binding transcription factor activity"/>
    <property type="evidence" value="ECO:0007669"/>
    <property type="project" value="TreeGrafter"/>
</dbReference>
<dbReference type="InterPro" id="IPR009057">
    <property type="entry name" value="Homeodomain-like_sf"/>
</dbReference>
<dbReference type="SUPFAM" id="SSF46689">
    <property type="entry name" value="Homeodomain-like"/>
    <property type="match status" value="1"/>
</dbReference>
<evidence type="ECO:0000313" key="5">
    <source>
        <dbReference type="Proteomes" id="UP000063789"/>
    </source>
</evidence>
<dbReference type="Pfam" id="PF00440">
    <property type="entry name" value="TetR_N"/>
    <property type="match status" value="1"/>
</dbReference>
<dbReference type="OrthoDB" id="3403733at2"/>
<dbReference type="Gene3D" id="1.10.357.10">
    <property type="entry name" value="Tetracycline Repressor, domain 2"/>
    <property type="match status" value="1"/>
</dbReference>
<dbReference type="PANTHER" id="PTHR30055">
    <property type="entry name" value="HTH-TYPE TRANSCRIPTIONAL REGULATOR RUTR"/>
    <property type="match status" value="1"/>
</dbReference>
<dbReference type="Proteomes" id="UP000063789">
    <property type="component" value="Chromosome"/>
</dbReference>
<evidence type="ECO:0000256" key="2">
    <source>
        <dbReference type="PROSITE-ProRule" id="PRU00335"/>
    </source>
</evidence>
<dbReference type="InterPro" id="IPR050109">
    <property type="entry name" value="HTH-type_TetR-like_transc_reg"/>
</dbReference>